<accession>A0A9E6UNP3</accession>
<sequence>MRGSWPGRWRQTHALHLFRGPPSAVRRTQGQRHQRRPRAGRPPRHVQRAVPQGQILWRDRTDRPGQPREPASGHRGVAGSGWSLTGAAVFYWRQSLDDGVYGNPGNLIRPSAGSRARYVGTQGEVVLGWEATTNVTLETSYALFEPGPS</sequence>
<gene>
    <name evidence="3" type="ORF">K6K41_01450</name>
</gene>
<dbReference type="EMBL" id="CP081869">
    <property type="protein sequence ID" value="QZO00454.1"/>
    <property type="molecule type" value="Genomic_DNA"/>
</dbReference>
<feature type="compositionally biased region" description="Basic residues" evidence="1">
    <location>
        <begin position="29"/>
        <end position="47"/>
    </location>
</feature>
<evidence type="ECO:0000256" key="1">
    <source>
        <dbReference type="SAM" id="MobiDB-lite"/>
    </source>
</evidence>
<dbReference type="KEGG" id="cmet:K6K41_01450"/>
<protein>
    <submittedName>
        <fullName evidence="3">Alginate export family protein</fullName>
    </submittedName>
</protein>
<reference evidence="3" key="1">
    <citation type="submission" date="2021-08" db="EMBL/GenBank/DDBJ databases">
        <authorList>
            <person name="Zhang H."/>
            <person name="Xu M."/>
            <person name="Yu Z."/>
            <person name="Yang L."/>
            <person name="Cai Y."/>
        </authorList>
    </citation>
    <scope>NUCLEOTIDE SEQUENCE</scope>
    <source>
        <strain evidence="3">CHL1</strain>
    </source>
</reference>
<proteinExistence type="predicted"/>
<dbReference type="Pfam" id="PF13372">
    <property type="entry name" value="Alginate_exp"/>
    <property type="match status" value="1"/>
</dbReference>
<evidence type="ECO:0000259" key="2">
    <source>
        <dbReference type="Pfam" id="PF13372"/>
    </source>
</evidence>
<name>A0A9E6UNP3_9HYPH</name>
<feature type="compositionally biased region" description="Basic and acidic residues" evidence="1">
    <location>
        <begin position="57"/>
        <end position="66"/>
    </location>
</feature>
<organism evidence="3 4">
    <name type="scientific">Chenggangzhangella methanolivorans</name>
    <dbReference type="NCBI Taxonomy" id="1437009"/>
    <lineage>
        <taxon>Bacteria</taxon>
        <taxon>Pseudomonadati</taxon>
        <taxon>Pseudomonadota</taxon>
        <taxon>Alphaproteobacteria</taxon>
        <taxon>Hyphomicrobiales</taxon>
        <taxon>Methylopilaceae</taxon>
        <taxon>Chenggangzhangella</taxon>
    </lineage>
</organism>
<evidence type="ECO:0000313" key="4">
    <source>
        <dbReference type="Proteomes" id="UP000825701"/>
    </source>
</evidence>
<feature type="domain" description="Alginate export" evidence="2">
    <location>
        <begin position="83"/>
        <end position="147"/>
    </location>
</feature>
<evidence type="ECO:0000313" key="3">
    <source>
        <dbReference type="EMBL" id="QZO00454.1"/>
    </source>
</evidence>
<dbReference type="InterPro" id="IPR025388">
    <property type="entry name" value="Alginate_export_dom"/>
</dbReference>
<dbReference type="AlphaFoldDB" id="A0A9E6UNP3"/>
<feature type="region of interest" description="Disordered" evidence="1">
    <location>
        <begin position="1"/>
        <end position="81"/>
    </location>
</feature>
<dbReference type="Proteomes" id="UP000825701">
    <property type="component" value="Chromosome"/>
</dbReference>
<keyword evidence="4" id="KW-1185">Reference proteome</keyword>